<name>A0ABV8EIL1_9BACT</name>
<dbReference type="Proteomes" id="UP001595766">
    <property type="component" value="Unassembled WGS sequence"/>
</dbReference>
<evidence type="ECO:0000259" key="2">
    <source>
        <dbReference type="Pfam" id="PF17836"/>
    </source>
</evidence>
<dbReference type="InterPro" id="IPR041561">
    <property type="entry name" value="PglD_N"/>
</dbReference>
<dbReference type="Pfam" id="PF00132">
    <property type="entry name" value="Hexapep"/>
    <property type="match status" value="1"/>
</dbReference>
<feature type="domain" description="PglD N-terminal" evidence="2">
    <location>
        <begin position="4"/>
        <end position="74"/>
    </location>
</feature>
<comment type="caution">
    <text evidence="3">The sequence shown here is derived from an EMBL/GenBank/DDBJ whole genome shotgun (WGS) entry which is preliminary data.</text>
</comment>
<dbReference type="NCBIfam" id="TIGR03570">
    <property type="entry name" value="NeuD_NnaD"/>
    <property type="match status" value="1"/>
</dbReference>
<dbReference type="EMBL" id="JBHSAV010000003">
    <property type="protein sequence ID" value="MFC3974917.1"/>
    <property type="molecule type" value="Genomic_DNA"/>
</dbReference>
<dbReference type="PANTHER" id="PTHR43300:SF7">
    <property type="entry name" value="UDP-N-ACETYLBACILLOSAMINE N-ACETYLTRANSFERASE"/>
    <property type="match status" value="1"/>
</dbReference>
<protein>
    <submittedName>
        <fullName evidence="3">Acetyltransferase</fullName>
    </submittedName>
</protein>
<evidence type="ECO:0000313" key="3">
    <source>
        <dbReference type="EMBL" id="MFC3974917.1"/>
    </source>
</evidence>
<dbReference type="SUPFAM" id="SSF51161">
    <property type="entry name" value="Trimeric LpxA-like enzymes"/>
    <property type="match status" value="1"/>
</dbReference>
<dbReference type="InterPro" id="IPR050179">
    <property type="entry name" value="Trans_hexapeptide_repeat"/>
</dbReference>
<dbReference type="CDD" id="cd03360">
    <property type="entry name" value="LbH_AT_putative"/>
    <property type="match status" value="1"/>
</dbReference>
<gene>
    <name evidence="3" type="ORF">ACFOUP_00880</name>
</gene>
<proteinExistence type="inferred from homology"/>
<sequence length="202" mass="21396">MQLINIIGASGHAKSIIDLIPDKNAIVGVYDDNLELTTLMGLSVTTPIPPIFPNKSPLVIAIGDNRVRCDFARQMHENHQFVTIIHDSAIISTSAQIGSGSVVMERVVLKVDSCVGDHVILNTASTIDHDCYIGDFVHIGPGCTLCGNVQIGEGTLVGAGSVILPNVKVGKWCTIGAGSVVIEDLEDGGKWIGNRAISKKMI</sequence>
<dbReference type="PANTHER" id="PTHR43300">
    <property type="entry name" value="ACETYLTRANSFERASE"/>
    <property type="match status" value="1"/>
</dbReference>
<evidence type="ECO:0000313" key="4">
    <source>
        <dbReference type="Proteomes" id="UP001595766"/>
    </source>
</evidence>
<comment type="similarity">
    <text evidence="1">Belongs to the transferase hexapeptide repeat family.</text>
</comment>
<reference evidence="4" key="1">
    <citation type="journal article" date="2019" name="Int. J. Syst. Evol. Microbiol.">
        <title>The Global Catalogue of Microorganisms (GCM) 10K type strain sequencing project: providing services to taxonomists for standard genome sequencing and annotation.</title>
        <authorList>
            <consortium name="The Broad Institute Genomics Platform"/>
            <consortium name="The Broad Institute Genome Sequencing Center for Infectious Disease"/>
            <person name="Wu L."/>
            <person name="Ma J."/>
        </authorList>
    </citation>
    <scope>NUCLEOTIDE SEQUENCE [LARGE SCALE GENOMIC DNA]</scope>
    <source>
        <strain evidence="4">CECT 8551</strain>
    </source>
</reference>
<dbReference type="InterPro" id="IPR020019">
    <property type="entry name" value="AcTrfase_PglD-like"/>
</dbReference>
<evidence type="ECO:0000256" key="1">
    <source>
        <dbReference type="ARBA" id="ARBA00007274"/>
    </source>
</evidence>
<accession>A0ABV8EIL1</accession>
<dbReference type="Gene3D" id="3.40.50.20">
    <property type="match status" value="1"/>
</dbReference>
<dbReference type="InterPro" id="IPR011004">
    <property type="entry name" value="Trimer_LpxA-like_sf"/>
</dbReference>
<dbReference type="InterPro" id="IPR001451">
    <property type="entry name" value="Hexapep"/>
</dbReference>
<keyword evidence="4" id="KW-1185">Reference proteome</keyword>
<dbReference type="Pfam" id="PF17836">
    <property type="entry name" value="PglD_N"/>
    <property type="match status" value="1"/>
</dbReference>
<organism evidence="3 4">
    <name type="scientific">Belliella kenyensis</name>
    <dbReference type="NCBI Taxonomy" id="1472724"/>
    <lineage>
        <taxon>Bacteria</taxon>
        <taxon>Pseudomonadati</taxon>
        <taxon>Bacteroidota</taxon>
        <taxon>Cytophagia</taxon>
        <taxon>Cytophagales</taxon>
        <taxon>Cyclobacteriaceae</taxon>
        <taxon>Belliella</taxon>
    </lineage>
</organism>
<dbReference type="RefSeq" id="WP_241294080.1">
    <property type="nucleotide sequence ID" value="NZ_JAKZGR010000006.1"/>
</dbReference>
<dbReference type="Gene3D" id="2.160.10.10">
    <property type="entry name" value="Hexapeptide repeat proteins"/>
    <property type="match status" value="1"/>
</dbReference>